<dbReference type="EMBL" id="KN835255">
    <property type="protein sequence ID" value="KIK41883.1"/>
    <property type="molecule type" value="Genomic_DNA"/>
</dbReference>
<protein>
    <submittedName>
        <fullName evidence="1">Uncharacterized protein</fullName>
    </submittedName>
</protein>
<proteinExistence type="predicted"/>
<dbReference type="InParanoid" id="A0A0D0BF16"/>
<sequence length="139" mass="15737">MGRRRTWQPGYLCASHHQLCLHARSSIFTYYSASRFARATYPITRFFVDTSPWCLTLSIEVSSCSITCPRYLLVDLAQLRGGAMCIWQQMHFHAPAFLPSNFLSPFARQQVCSIGRHCNQICHGTTVSGSWLRSPCACV</sequence>
<keyword evidence="2" id="KW-1185">Reference proteome</keyword>
<accession>A0A0D0BF16</accession>
<reference evidence="2" key="2">
    <citation type="submission" date="2015-01" db="EMBL/GenBank/DDBJ databases">
        <title>Evolutionary Origins and Diversification of the Mycorrhizal Mutualists.</title>
        <authorList>
            <consortium name="DOE Joint Genome Institute"/>
            <consortium name="Mycorrhizal Genomics Consortium"/>
            <person name="Kohler A."/>
            <person name="Kuo A."/>
            <person name="Nagy L.G."/>
            <person name="Floudas D."/>
            <person name="Copeland A."/>
            <person name="Barry K.W."/>
            <person name="Cichocki N."/>
            <person name="Veneault-Fourrey C."/>
            <person name="LaButti K."/>
            <person name="Lindquist E.A."/>
            <person name="Lipzen A."/>
            <person name="Lundell T."/>
            <person name="Morin E."/>
            <person name="Murat C."/>
            <person name="Riley R."/>
            <person name="Ohm R."/>
            <person name="Sun H."/>
            <person name="Tunlid A."/>
            <person name="Henrissat B."/>
            <person name="Grigoriev I.V."/>
            <person name="Hibbett D.S."/>
            <person name="Martin F."/>
        </authorList>
    </citation>
    <scope>NUCLEOTIDE SEQUENCE [LARGE SCALE GENOMIC DNA]</scope>
    <source>
        <strain evidence="2">UH-Slu-Lm8-n1</strain>
    </source>
</reference>
<gene>
    <name evidence="1" type="ORF">CY34DRAFT_181582</name>
</gene>
<evidence type="ECO:0000313" key="2">
    <source>
        <dbReference type="Proteomes" id="UP000054485"/>
    </source>
</evidence>
<dbReference type="AlphaFoldDB" id="A0A0D0BF16"/>
<dbReference type="HOGENOM" id="CLU_1846417_0_0_1"/>
<reference evidence="1 2" key="1">
    <citation type="submission" date="2014-04" db="EMBL/GenBank/DDBJ databases">
        <authorList>
            <consortium name="DOE Joint Genome Institute"/>
            <person name="Kuo A."/>
            <person name="Ruytinx J."/>
            <person name="Rineau F."/>
            <person name="Colpaert J."/>
            <person name="Kohler A."/>
            <person name="Nagy L.G."/>
            <person name="Floudas D."/>
            <person name="Copeland A."/>
            <person name="Barry K.W."/>
            <person name="Cichocki N."/>
            <person name="Veneault-Fourrey C."/>
            <person name="LaButti K."/>
            <person name="Lindquist E.A."/>
            <person name="Lipzen A."/>
            <person name="Lundell T."/>
            <person name="Morin E."/>
            <person name="Murat C."/>
            <person name="Sun H."/>
            <person name="Tunlid A."/>
            <person name="Henrissat B."/>
            <person name="Grigoriev I.V."/>
            <person name="Hibbett D.S."/>
            <person name="Martin F."/>
            <person name="Nordberg H.P."/>
            <person name="Cantor M.N."/>
            <person name="Hua S.X."/>
        </authorList>
    </citation>
    <scope>NUCLEOTIDE SEQUENCE [LARGE SCALE GENOMIC DNA]</scope>
    <source>
        <strain evidence="1 2">UH-Slu-Lm8-n1</strain>
    </source>
</reference>
<dbReference type="Proteomes" id="UP000054485">
    <property type="component" value="Unassembled WGS sequence"/>
</dbReference>
<organism evidence="1 2">
    <name type="scientific">Suillus luteus UH-Slu-Lm8-n1</name>
    <dbReference type="NCBI Taxonomy" id="930992"/>
    <lineage>
        <taxon>Eukaryota</taxon>
        <taxon>Fungi</taxon>
        <taxon>Dikarya</taxon>
        <taxon>Basidiomycota</taxon>
        <taxon>Agaricomycotina</taxon>
        <taxon>Agaricomycetes</taxon>
        <taxon>Agaricomycetidae</taxon>
        <taxon>Boletales</taxon>
        <taxon>Suillineae</taxon>
        <taxon>Suillaceae</taxon>
        <taxon>Suillus</taxon>
    </lineage>
</organism>
<name>A0A0D0BF16_9AGAM</name>
<evidence type="ECO:0000313" key="1">
    <source>
        <dbReference type="EMBL" id="KIK41883.1"/>
    </source>
</evidence>